<evidence type="ECO:0000313" key="2">
    <source>
        <dbReference type="Proteomes" id="UP000015106"/>
    </source>
</evidence>
<dbReference type="Gramene" id="TuG1812G0700002119.01.T01">
    <property type="protein sequence ID" value="TuG1812G0700002119.01.T01.cds269902"/>
    <property type="gene ID" value="TuG1812G0700002119.01"/>
</dbReference>
<gene>
    <name evidence="1" type="primary">LOC125520606</name>
</gene>
<reference evidence="1" key="3">
    <citation type="submission" date="2022-06" db="UniProtKB">
        <authorList>
            <consortium name="EnsemblPlants"/>
        </authorList>
    </citation>
    <scope>IDENTIFICATION</scope>
</reference>
<evidence type="ECO:0000313" key="1">
    <source>
        <dbReference type="EnsemblPlants" id="TuG1812G0700002119.01.T01.cds269902"/>
    </source>
</evidence>
<organism evidence="1 2">
    <name type="scientific">Triticum urartu</name>
    <name type="common">Red wild einkorn</name>
    <name type="synonym">Crithodium urartu</name>
    <dbReference type="NCBI Taxonomy" id="4572"/>
    <lineage>
        <taxon>Eukaryota</taxon>
        <taxon>Viridiplantae</taxon>
        <taxon>Streptophyta</taxon>
        <taxon>Embryophyta</taxon>
        <taxon>Tracheophyta</taxon>
        <taxon>Spermatophyta</taxon>
        <taxon>Magnoliopsida</taxon>
        <taxon>Liliopsida</taxon>
        <taxon>Poales</taxon>
        <taxon>Poaceae</taxon>
        <taxon>BOP clade</taxon>
        <taxon>Pooideae</taxon>
        <taxon>Triticodae</taxon>
        <taxon>Triticeae</taxon>
        <taxon>Triticinae</taxon>
        <taxon>Triticum</taxon>
    </lineage>
</organism>
<dbReference type="AlphaFoldDB" id="A0A8R7V018"/>
<protein>
    <submittedName>
        <fullName evidence="1">Uncharacterized protein</fullName>
    </submittedName>
</protein>
<accession>A0A8R7V018</accession>
<keyword evidence="2" id="KW-1185">Reference proteome</keyword>
<dbReference type="EnsemblPlants" id="TuG1812G0700002119.01.T01">
    <property type="protein sequence ID" value="TuG1812G0700002119.01.T01.cds269902"/>
    <property type="gene ID" value="TuG1812G0700002119.01"/>
</dbReference>
<proteinExistence type="predicted"/>
<reference evidence="2" key="1">
    <citation type="journal article" date="2013" name="Nature">
        <title>Draft genome of the wheat A-genome progenitor Triticum urartu.</title>
        <authorList>
            <person name="Ling H.Q."/>
            <person name="Zhao S."/>
            <person name="Liu D."/>
            <person name="Wang J."/>
            <person name="Sun H."/>
            <person name="Zhang C."/>
            <person name="Fan H."/>
            <person name="Li D."/>
            <person name="Dong L."/>
            <person name="Tao Y."/>
            <person name="Gao C."/>
            <person name="Wu H."/>
            <person name="Li Y."/>
            <person name="Cui Y."/>
            <person name="Guo X."/>
            <person name="Zheng S."/>
            <person name="Wang B."/>
            <person name="Yu K."/>
            <person name="Liang Q."/>
            <person name="Yang W."/>
            <person name="Lou X."/>
            <person name="Chen J."/>
            <person name="Feng M."/>
            <person name="Jian J."/>
            <person name="Zhang X."/>
            <person name="Luo G."/>
            <person name="Jiang Y."/>
            <person name="Liu J."/>
            <person name="Wang Z."/>
            <person name="Sha Y."/>
            <person name="Zhang B."/>
            <person name="Wu H."/>
            <person name="Tang D."/>
            <person name="Shen Q."/>
            <person name="Xue P."/>
            <person name="Zou S."/>
            <person name="Wang X."/>
            <person name="Liu X."/>
            <person name="Wang F."/>
            <person name="Yang Y."/>
            <person name="An X."/>
            <person name="Dong Z."/>
            <person name="Zhang K."/>
            <person name="Zhang X."/>
            <person name="Luo M.C."/>
            <person name="Dvorak J."/>
            <person name="Tong Y."/>
            <person name="Wang J."/>
            <person name="Yang H."/>
            <person name="Li Z."/>
            <person name="Wang D."/>
            <person name="Zhang A."/>
            <person name="Wang J."/>
        </authorList>
    </citation>
    <scope>NUCLEOTIDE SEQUENCE</scope>
    <source>
        <strain evidence="2">cv. G1812</strain>
    </source>
</reference>
<sequence>MYDHIHTHVLLGFGVKGEERALAVEVARGVVVAGDEDAPVPGADHARAADAGRLAPHHLRVVPAHLAGVAGIGVEVVVPLLVHPRLHGVRGRPRLPGAPEDVLAERPAGVLQPAVGGALVRVVLREPGHAVVPRHRPDAVRGAGAVVQVDEVLRCVLRRDAGHHGHDYGQGEHCKTALGRCHD</sequence>
<name>A0A8R7V018_TRIUA</name>
<dbReference type="Proteomes" id="UP000015106">
    <property type="component" value="Chromosome 7"/>
</dbReference>
<reference evidence="1" key="2">
    <citation type="submission" date="2018-03" db="EMBL/GenBank/DDBJ databases">
        <title>The Triticum urartu genome reveals the dynamic nature of wheat genome evolution.</title>
        <authorList>
            <person name="Ling H."/>
            <person name="Ma B."/>
            <person name="Shi X."/>
            <person name="Liu H."/>
            <person name="Dong L."/>
            <person name="Sun H."/>
            <person name="Cao Y."/>
            <person name="Gao Q."/>
            <person name="Zheng S."/>
            <person name="Li Y."/>
            <person name="Yu Y."/>
            <person name="Du H."/>
            <person name="Qi M."/>
            <person name="Li Y."/>
            <person name="Yu H."/>
            <person name="Cui Y."/>
            <person name="Wang N."/>
            <person name="Chen C."/>
            <person name="Wu H."/>
            <person name="Zhao Y."/>
            <person name="Zhang J."/>
            <person name="Li Y."/>
            <person name="Zhou W."/>
            <person name="Zhang B."/>
            <person name="Hu W."/>
            <person name="Eijk M."/>
            <person name="Tang J."/>
            <person name="Witsenboer H."/>
            <person name="Zhao S."/>
            <person name="Li Z."/>
            <person name="Zhang A."/>
            <person name="Wang D."/>
            <person name="Liang C."/>
        </authorList>
    </citation>
    <scope>NUCLEOTIDE SEQUENCE [LARGE SCALE GENOMIC DNA]</scope>
    <source>
        <strain evidence="1">cv. G1812</strain>
    </source>
</reference>